<dbReference type="SUPFAM" id="SSF53448">
    <property type="entry name" value="Nucleotide-diphospho-sugar transferases"/>
    <property type="match status" value="1"/>
</dbReference>
<feature type="transmembrane region" description="Helical" evidence="4">
    <location>
        <begin position="12"/>
        <end position="34"/>
    </location>
</feature>
<keyword evidence="7" id="KW-1185">Reference proteome</keyword>
<comment type="caution">
    <text evidence="6">The sequence shown here is derived from an EMBL/GenBank/DDBJ whole genome shotgun (WGS) entry which is preliminary data.</text>
</comment>
<evidence type="ECO:0000256" key="3">
    <source>
        <dbReference type="ARBA" id="ARBA00022679"/>
    </source>
</evidence>
<dbReference type="PANTHER" id="PTHR43630:SF1">
    <property type="entry name" value="POLY-BETA-1,6-N-ACETYL-D-GLUCOSAMINE SYNTHASE"/>
    <property type="match status" value="1"/>
</dbReference>
<evidence type="ECO:0000313" key="6">
    <source>
        <dbReference type="EMBL" id="MBC9812234.1"/>
    </source>
</evidence>
<keyword evidence="4" id="KW-0812">Transmembrane</keyword>
<dbReference type="EMBL" id="JACVEL010000003">
    <property type="protein sequence ID" value="MBC9812234.1"/>
    <property type="molecule type" value="Genomic_DNA"/>
</dbReference>
<evidence type="ECO:0000256" key="2">
    <source>
        <dbReference type="ARBA" id="ARBA00022676"/>
    </source>
</evidence>
<dbReference type="Gene3D" id="3.90.550.10">
    <property type="entry name" value="Spore Coat Polysaccharide Biosynthesis Protein SpsA, Chain A"/>
    <property type="match status" value="1"/>
</dbReference>
<sequence>MNIIPDFGWGGWSLLFYLFGGMVFMQLLYVLIFYRKLAFFNPKKRQQASELPPLSVIIAARNEADNIYENLPFILSQNYPEFEVIVVVNQSIDESKHILEAYQQQFKNLRFTVVERNKHIRPGKKLSLSIGIKAANYEHLVMTDADCKPGSANWLRAIGQTFNEQKKIVLGYGPYTPEKGFLNKVIRYDTAWIAVNYLSFALARMPYMGVGRNLAYTKSAFEQANGFKSHYSIASGDDDLFIQEAARKRNYSIVLSEDSYMYSPAEKTWASWYRQKARHYTTSPNYQVIKKTLLGIYPMTLLLMYISFITLLFNEDFRWLTLIIFGAILALKWWIQGKCFLRLKEKSFVAFFPFNDLLYAIGLPIMYYTGEAKTTNKW</sequence>
<keyword evidence="3" id="KW-0808">Transferase</keyword>
<evidence type="ECO:0000256" key="4">
    <source>
        <dbReference type="SAM" id="Phobius"/>
    </source>
</evidence>
<dbReference type="RefSeq" id="WP_216713888.1">
    <property type="nucleotide sequence ID" value="NZ_JACVEL010000003.1"/>
</dbReference>
<gene>
    <name evidence="6" type="ORF">H9Y05_07045</name>
</gene>
<evidence type="ECO:0000313" key="7">
    <source>
        <dbReference type="Proteomes" id="UP000652681"/>
    </source>
</evidence>
<keyword evidence="4" id="KW-0472">Membrane</keyword>
<dbReference type="InterPro" id="IPR029044">
    <property type="entry name" value="Nucleotide-diphossugar_trans"/>
</dbReference>
<proteinExistence type="inferred from homology"/>
<feature type="transmembrane region" description="Helical" evidence="4">
    <location>
        <begin position="319"/>
        <end position="335"/>
    </location>
</feature>
<dbReference type="Proteomes" id="UP000652681">
    <property type="component" value="Unassembled WGS sequence"/>
</dbReference>
<dbReference type="GO" id="GO:0016757">
    <property type="term" value="F:glycosyltransferase activity"/>
    <property type="evidence" value="ECO:0007669"/>
    <property type="project" value="UniProtKB-KW"/>
</dbReference>
<keyword evidence="2" id="KW-0328">Glycosyltransferase</keyword>
<protein>
    <submittedName>
        <fullName evidence="6">Glycosyltransferase</fullName>
    </submittedName>
</protein>
<organism evidence="6 7">
    <name type="scientific">Taishania pollutisoli</name>
    <dbReference type="NCBI Taxonomy" id="2766479"/>
    <lineage>
        <taxon>Bacteria</taxon>
        <taxon>Pseudomonadati</taxon>
        <taxon>Bacteroidota</taxon>
        <taxon>Flavobacteriia</taxon>
        <taxon>Flavobacteriales</taxon>
        <taxon>Crocinitomicaceae</taxon>
        <taxon>Taishania</taxon>
    </lineage>
</organism>
<reference evidence="6" key="1">
    <citation type="submission" date="2020-09" db="EMBL/GenBank/DDBJ databases">
        <title>Taishania pollutisoli gen. nov., sp. nov., Isolated from Tetrabromobisphenol A-Contaminated Soil.</title>
        <authorList>
            <person name="Chen Q."/>
        </authorList>
    </citation>
    <scope>NUCLEOTIDE SEQUENCE</scope>
    <source>
        <strain evidence="6">CZZ-1</strain>
    </source>
</reference>
<feature type="transmembrane region" description="Helical" evidence="4">
    <location>
        <begin position="293"/>
        <end position="313"/>
    </location>
</feature>
<dbReference type="InterPro" id="IPR001173">
    <property type="entry name" value="Glyco_trans_2-like"/>
</dbReference>
<evidence type="ECO:0000256" key="1">
    <source>
        <dbReference type="ARBA" id="ARBA00006739"/>
    </source>
</evidence>
<evidence type="ECO:0000259" key="5">
    <source>
        <dbReference type="Pfam" id="PF00535"/>
    </source>
</evidence>
<comment type="similarity">
    <text evidence="1">Belongs to the glycosyltransferase 2 family.</text>
</comment>
<name>A0A8J6TT29_9FLAO</name>
<dbReference type="AlphaFoldDB" id="A0A8J6TT29"/>
<accession>A0A8J6TT29</accession>
<dbReference type="Pfam" id="PF00535">
    <property type="entry name" value="Glycos_transf_2"/>
    <property type="match status" value="1"/>
</dbReference>
<feature type="transmembrane region" description="Helical" evidence="4">
    <location>
        <begin position="347"/>
        <end position="368"/>
    </location>
</feature>
<dbReference type="PANTHER" id="PTHR43630">
    <property type="entry name" value="POLY-BETA-1,6-N-ACETYL-D-GLUCOSAMINE SYNTHASE"/>
    <property type="match status" value="1"/>
</dbReference>
<feature type="domain" description="Glycosyltransferase 2-like" evidence="5">
    <location>
        <begin position="55"/>
        <end position="181"/>
    </location>
</feature>
<keyword evidence="4" id="KW-1133">Transmembrane helix</keyword>